<feature type="domain" description="N-acetyltransferase" evidence="3">
    <location>
        <begin position="23"/>
        <end position="174"/>
    </location>
</feature>
<dbReference type="CDD" id="cd04301">
    <property type="entry name" value="NAT_SF"/>
    <property type="match status" value="1"/>
</dbReference>
<evidence type="ECO:0000313" key="4">
    <source>
        <dbReference type="EMBL" id="SMD13850.1"/>
    </source>
</evidence>
<accession>A0A1W2EW10</accession>
<dbReference type="Pfam" id="PF00583">
    <property type="entry name" value="Acetyltransf_1"/>
    <property type="match status" value="1"/>
</dbReference>
<dbReference type="InterPro" id="IPR016181">
    <property type="entry name" value="Acyl_CoA_acyltransferase"/>
</dbReference>
<evidence type="ECO:0000256" key="2">
    <source>
        <dbReference type="ARBA" id="ARBA00023315"/>
    </source>
</evidence>
<dbReference type="GO" id="GO:0016747">
    <property type="term" value="F:acyltransferase activity, transferring groups other than amino-acyl groups"/>
    <property type="evidence" value="ECO:0007669"/>
    <property type="project" value="InterPro"/>
</dbReference>
<dbReference type="OrthoDB" id="9804026at2"/>
<keyword evidence="5" id="KW-1185">Reference proteome</keyword>
<gene>
    <name evidence="4" type="ORF">SAMN06297251_1396</name>
</gene>
<evidence type="ECO:0000259" key="3">
    <source>
        <dbReference type="PROSITE" id="PS51186"/>
    </source>
</evidence>
<protein>
    <submittedName>
        <fullName evidence="4">Ribosomal-protein-alanine N-acetyltransferase</fullName>
    </submittedName>
</protein>
<evidence type="ECO:0000313" key="5">
    <source>
        <dbReference type="Proteomes" id="UP000192656"/>
    </source>
</evidence>
<dbReference type="Proteomes" id="UP000192656">
    <property type="component" value="Unassembled WGS sequence"/>
</dbReference>
<sequence length="178" mass="20172">MYWLWPWIWTASFLSQFREGDDIVTTPLIGEDLDDAAELHSEAFAQPWSGDELGSLLFQPGSFGFVARRVGAPHLPPAGFVLGRFIEGEAEILTIAVSKAARRRGVGRLLMDTVLAHLYAERASALFLEVDEVNEAALALYHRLRFEEVGRRPAYYKHEDGRRTSALTLKRQFDRRPL</sequence>
<dbReference type="AlphaFoldDB" id="A0A1W2EW10"/>
<keyword evidence="1 4" id="KW-0808">Transferase</keyword>
<dbReference type="EMBL" id="FWXR01000039">
    <property type="protein sequence ID" value="SMD13850.1"/>
    <property type="molecule type" value="Genomic_DNA"/>
</dbReference>
<name>A0A1W2EW10_9HYPH</name>
<dbReference type="Gene3D" id="3.40.630.30">
    <property type="match status" value="1"/>
</dbReference>
<proteinExistence type="predicted"/>
<dbReference type="STRING" id="937218.SAMN06297251_1396"/>
<dbReference type="InterPro" id="IPR050680">
    <property type="entry name" value="YpeA/RimI_acetyltransf"/>
</dbReference>
<dbReference type="SUPFAM" id="SSF55729">
    <property type="entry name" value="Acyl-CoA N-acyltransferases (Nat)"/>
    <property type="match status" value="1"/>
</dbReference>
<evidence type="ECO:0000256" key="1">
    <source>
        <dbReference type="ARBA" id="ARBA00022679"/>
    </source>
</evidence>
<dbReference type="RefSeq" id="WP_084413082.1">
    <property type="nucleotide sequence ID" value="NZ_FWXR01000039.1"/>
</dbReference>
<keyword evidence="2" id="KW-0012">Acyltransferase</keyword>
<dbReference type="PANTHER" id="PTHR43420">
    <property type="entry name" value="ACETYLTRANSFERASE"/>
    <property type="match status" value="1"/>
</dbReference>
<dbReference type="PANTHER" id="PTHR43420:SF12">
    <property type="entry name" value="N-ACETYLTRANSFERASE DOMAIN-CONTAINING PROTEIN"/>
    <property type="match status" value="1"/>
</dbReference>
<dbReference type="PROSITE" id="PS51186">
    <property type="entry name" value="GNAT"/>
    <property type="match status" value="1"/>
</dbReference>
<organism evidence="4 5">
    <name type="scientific">Fulvimarina manganoxydans</name>
    <dbReference type="NCBI Taxonomy" id="937218"/>
    <lineage>
        <taxon>Bacteria</taxon>
        <taxon>Pseudomonadati</taxon>
        <taxon>Pseudomonadota</taxon>
        <taxon>Alphaproteobacteria</taxon>
        <taxon>Hyphomicrobiales</taxon>
        <taxon>Aurantimonadaceae</taxon>
        <taxon>Fulvimarina</taxon>
    </lineage>
</organism>
<dbReference type="InterPro" id="IPR000182">
    <property type="entry name" value="GNAT_dom"/>
</dbReference>
<reference evidence="4 5" key="1">
    <citation type="submission" date="2017-04" db="EMBL/GenBank/DDBJ databases">
        <authorList>
            <person name="Afonso C.L."/>
            <person name="Miller P.J."/>
            <person name="Scott M.A."/>
            <person name="Spackman E."/>
            <person name="Goraichik I."/>
            <person name="Dimitrov K.M."/>
            <person name="Suarez D.L."/>
            <person name="Swayne D.E."/>
        </authorList>
    </citation>
    <scope>NUCLEOTIDE SEQUENCE [LARGE SCALE GENOMIC DNA]</scope>
    <source>
        <strain evidence="4 5">CGMCC 1.10972</strain>
    </source>
</reference>